<keyword evidence="3 12" id="KW-0963">Cytoplasm</keyword>
<evidence type="ECO:0000256" key="12">
    <source>
        <dbReference type="HAMAP-Rule" id="MF_00204"/>
    </source>
</evidence>
<evidence type="ECO:0000256" key="6">
    <source>
        <dbReference type="ARBA" id="ARBA00022769"/>
    </source>
</evidence>
<evidence type="ECO:0000259" key="16">
    <source>
        <dbReference type="PROSITE" id="PS50151"/>
    </source>
</evidence>
<reference evidence="20" key="1">
    <citation type="journal article" date="2019" name="Int. J. Syst. Evol. Microbiol.">
        <title>The Global Catalogue of Microorganisms (GCM) 10K type strain sequencing project: providing services to taxonomists for standard genome sequencing and annotation.</title>
        <authorList>
            <consortium name="The Broad Institute Genomics Platform"/>
            <consortium name="The Broad Institute Genome Sequencing Center for Infectious Disease"/>
            <person name="Wu L."/>
            <person name="Ma J."/>
        </authorList>
    </citation>
    <scope>NUCLEOTIDE SEQUENCE [LARGE SCALE GENOMIC DNA]</scope>
    <source>
        <strain evidence="20">CGMCC 4.7645</strain>
    </source>
</reference>
<comment type="domain">
    <text evidence="12">The beta-hairpin motif is involved in DNA binding.</text>
</comment>
<comment type="subunit">
    <text evidence="10 12 13">Forms a heterotetramer with UvrA during the search for lesions. Interacts with UvrC in an incision complex.</text>
</comment>
<dbReference type="SUPFAM" id="SSF52540">
    <property type="entry name" value="P-loop containing nucleoside triphosphate hydrolases"/>
    <property type="match status" value="2"/>
</dbReference>
<dbReference type="InterPro" id="IPR006935">
    <property type="entry name" value="Helicase/UvrB_N"/>
</dbReference>
<dbReference type="NCBIfam" id="NF003673">
    <property type="entry name" value="PRK05298.1"/>
    <property type="match status" value="1"/>
</dbReference>
<dbReference type="PROSITE" id="PS51194">
    <property type="entry name" value="HELICASE_CTER"/>
    <property type="match status" value="1"/>
</dbReference>
<dbReference type="EMBL" id="JBHUKR010000029">
    <property type="protein sequence ID" value="MFD2422495.1"/>
    <property type="molecule type" value="Genomic_DNA"/>
</dbReference>
<dbReference type="Pfam" id="PF00271">
    <property type="entry name" value="Helicase_C"/>
    <property type="match status" value="1"/>
</dbReference>
<keyword evidence="20" id="KW-1185">Reference proteome</keyword>
<dbReference type="InterPro" id="IPR001650">
    <property type="entry name" value="Helicase_C-like"/>
</dbReference>
<dbReference type="SUPFAM" id="SSF46600">
    <property type="entry name" value="C-terminal UvrC-binding domain of UvrB"/>
    <property type="match status" value="1"/>
</dbReference>
<feature type="domain" description="UVR" evidence="16">
    <location>
        <begin position="674"/>
        <end position="709"/>
    </location>
</feature>
<keyword evidence="9 12" id="KW-0234">DNA repair</keyword>
<dbReference type="HAMAP" id="MF_00204">
    <property type="entry name" value="UvrB"/>
    <property type="match status" value="1"/>
</dbReference>
<dbReference type="Proteomes" id="UP001597417">
    <property type="component" value="Unassembled WGS sequence"/>
</dbReference>
<comment type="subcellular location">
    <subcellularLocation>
        <location evidence="1 12 13">Cytoplasm</location>
    </subcellularLocation>
</comment>
<dbReference type="GO" id="GO:0016787">
    <property type="term" value="F:hydrolase activity"/>
    <property type="evidence" value="ECO:0007669"/>
    <property type="project" value="UniProtKB-KW"/>
</dbReference>
<keyword evidence="8 12" id="KW-0267">Excision nuclease</keyword>
<keyword evidence="4 12" id="KW-0547">Nucleotide-binding</keyword>
<comment type="similarity">
    <text evidence="2 12 13">Belongs to the UvrB family.</text>
</comment>
<evidence type="ECO:0000256" key="2">
    <source>
        <dbReference type="ARBA" id="ARBA00008533"/>
    </source>
</evidence>
<evidence type="ECO:0000259" key="18">
    <source>
        <dbReference type="PROSITE" id="PS51194"/>
    </source>
</evidence>
<dbReference type="Gene3D" id="3.40.50.300">
    <property type="entry name" value="P-loop containing nucleotide triphosphate hydrolases"/>
    <property type="match status" value="3"/>
</dbReference>
<dbReference type="SMART" id="SM00487">
    <property type="entry name" value="DEXDc"/>
    <property type="match status" value="1"/>
</dbReference>
<evidence type="ECO:0000256" key="15">
    <source>
        <dbReference type="SAM" id="MobiDB-lite"/>
    </source>
</evidence>
<dbReference type="Pfam" id="PF02151">
    <property type="entry name" value="UVR"/>
    <property type="match status" value="1"/>
</dbReference>
<keyword evidence="6 12" id="KW-0228">DNA excision</keyword>
<evidence type="ECO:0000256" key="9">
    <source>
        <dbReference type="ARBA" id="ARBA00023204"/>
    </source>
</evidence>
<dbReference type="PROSITE" id="PS51192">
    <property type="entry name" value="HELICASE_ATP_BIND_1"/>
    <property type="match status" value="1"/>
</dbReference>
<dbReference type="CDD" id="cd18790">
    <property type="entry name" value="SF2_C_UvrB"/>
    <property type="match status" value="1"/>
</dbReference>
<keyword evidence="7 12" id="KW-0067">ATP-binding</keyword>
<proteinExistence type="inferred from homology"/>
<dbReference type="Pfam" id="PF04851">
    <property type="entry name" value="ResIII"/>
    <property type="match status" value="1"/>
</dbReference>
<dbReference type="CDD" id="cd17916">
    <property type="entry name" value="DEXHc_UvrB"/>
    <property type="match status" value="1"/>
</dbReference>
<keyword evidence="14" id="KW-0175">Coiled coil</keyword>
<dbReference type="RefSeq" id="WP_378271594.1">
    <property type="nucleotide sequence ID" value="NZ_JBHUKR010000029.1"/>
</dbReference>
<dbReference type="InterPro" id="IPR024759">
    <property type="entry name" value="UvrB_YAD/RRR_dom"/>
</dbReference>
<evidence type="ECO:0000256" key="4">
    <source>
        <dbReference type="ARBA" id="ARBA00022741"/>
    </source>
</evidence>
<feature type="coiled-coil region" evidence="14">
    <location>
        <begin position="279"/>
        <end position="306"/>
    </location>
</feature>
<dbReference type="InterPro" id="IPR027417">
    <property type="entry name" value="P-loop_NTPase"/>
</dbReference>
<keyword evidence="19" id="KW-0378">Hydrolase</keyword>
<dbReference type="InterPro" id="IPR036876">
    <property type="entry name" value="UVR_dom_sf"/>
</dbReference>
<dbReference type="Pfam" id="PF17757">
    <property type="entry name" value="UvrB_inter"/>
    <property type="match status" value="1"/>
</dbReference>
<comment type="function">
    <text evidence="12">The UvrABC repair system catalyzes the recognition and processing of DNA lesions. A damage recognition complex composed of 2 UvrA and 2 UvrB subunits scans DNA for abnormalities. Upon binding of the UvrA(2)B(2) complex to a putative damaged site, the DNA wraps around one UvrB monomer. DNA wrap is dependent on ATP binding by UvrB and probably causes local melting of the DNA helix, facilitating insertion of UvrB beta-hairpin between the DNA strands. Then UvrB probes one DNA strand for the presence of a lesion. If a lesion is found the UvrA subunits dissociate and the UvrB-DNA preincision complex is formed. This complex is subsequently bound by UvrC and the second UvrB is released. If no lesion is found, the DNA wraps around the other UvrB subunit that will check the other stand for damage.</text>
</comment>
<evidence type="ECO:0000259" key="17">
    <source>
        <dbReference type="PROSITE" id="PS51192"/>
    </source>
</evidence>
<evidence type="ECO:0000256" key="5">
    <source>
        <dbReference type="ARBA" id="ARBA00022763"/>
    </source>
</evidence>
<gene>
    <name evidence="12 19" type="primary">uvrB</name>
    <name evidence="19" type="ORF">ACFSXZ_39845</name>
</gene>
<evidence type="ECO:0000313" key="19">
    <source>
        <dbReference type="EMBL" id="MFD2422495.1"/>
    </source>
</evidence>
<keyword evidence="12 13" id="KW-0742">SOS response</keyword>
<evidence type="ECO:0000256" key="10">
    <source>
        <dbReference type="ARBA" id="ARBA00026033"/>
    </source>
</evidence>
<dbReference type="Pfam" id="PF12344">
    <property type="entry name" value="UvrB"/>
    <property type="match status" value="1"/>
</dbReference>
<dbReference type="InterPro" id="IPR014001">
    <property type="entry name" value="Helicase_ATP-bd"/>
</dbReference>
<feature type="domain" description="Helicase ATP-binding" evidence="17">
    <location>
        <begin position="49"/>
        <end position="202"/>
    </location>
</feature>
<dbReference type="SMART" id="SM00490">
    <property type="entry name" value="HELICc"/>
    <property type="match status" value="1"/>
</dbReference>
<feature type="short sequence motif" description="Beta-hairpin" evidence="12">
    <location>
        <begin position="115"/>
        <end position="138"/>
    </location>
</feature>
<feature type="coiled-coil region" evidence="14">
    <location>
        <begin position="670"/>
        <end position="716"/>
    </location>
</feature>
<feature type="binding site" evidence="12">
    <location>
        <begin position="62"/>
        <end position="69"/>
    </location>
    <ligand>
        <name>ATP</name>
        <dbReference type="ChEBI" id="CHEBI:30616"/>
    </ligand>
</feature>
<sequence length="719" mass="80918">MAFATEHPVLAQSEFRPVSEIPRSDGRFEVVSDYRPAGDQPAAIEALETRLKAGEKDVVLLGATGTGKSATTAWLIERVQRPTLVMAPNKTLAAQLANELRELFPHNAVEYFVSYYDYYQPEAYVPQTDTYIEKDSSINDDVERLRHSATMNLLSRRDVIVVASVSCIYGLGTPQSYLDRSAKLEVGGEVERDVFLRALVDVQYTRNDLAFARGTFRVRGDTVEIIPAYEELAIRVEFFGDEIDKLYYLHPLTGEIVREVDEVRIFPATHYVAGPERMERAIRGIEAELEEQLAKLEKQGKLLEAQRLRMRTTYDIEMMRQVGFCSGIENYSRHIDDRAPGSAPATLIDYFPDDFLLVIDESHVTVPQIGGMYEGDASRKRTLVEHGFRLPSALDNRPLTWEEFSDRIGQTVYLSATPGPYEMGQTGGEFVEQVIRPTGLVDPEVIVKPTEGQIDDLVHEIRERAEKDERVLVTTLTKKMAEDLTDYLLELGIRVRYLHSEVDTLRRVELLRQLRSGDFDVLVGINLLREGLDLPEVSLVAILDADKEGFLRSGTSLIQTIGRAARNVSGQVHMYADKITDSMRYAIDETNRRRAKQVAYNEERGLDPQPLRKKIADILDRVYTEAEDSEKEVEVGGSGRNVSRGKKPEQGGGGRSSGVLVDRDVSAMPRAELADLIQQMTDQMMQAARDLQFELAARLRDEIADLKKELRGMDAAGVH</sequence>
<evidence type="ECO:0000256" key="13">
    <source>
        <dbReference type="RuleBase" id="RU003587"/>
    </source>
</evidence>
<dbReference type="PROSITE" id="PS50151">
    <property type="entry name" value="UVR"/>
    <property type="match status" value="1"/>
</dbReference>
<dbReference type="InterPro" id="IPR041471">
    <property type="entry name" value="UvrB_inter"/>
</dbReference>
<evidence type="ECO:0000313" key="20">
    <source>
        <dbReference type="Proteomes" id="UP001597417"/>
    </source>
</evidence>
<evidence type="ECO:0000256" key="3">
    <source>
        <dbReference type="ARBA" id="ARBA00022490"/>
    </source>
</evidence>
<accession>A0ABW5G6H5</accession>
<dbReference type="Gene3D" id="4.10.860.10">
    <property type="entry name" value="UVR domain"/>
    <property type="match status" value="1"/>
</dbReference>
<organism evidence="19 20">
    <name type="scientific">Amycolatopsis pigmentata</name>
    <dbReference type="NCBI Taxonomy" id="450801"/>
    <lineage>
        <taxon>Bacteria</taxon>
        <taxon>Bacillati</taxon>
        <taxon>Actinomycetota</taxon>
        <taxon>Actinomycetes</taxon>
        <taxon>Pseudonocardiales</taxon>
        <taxon>Pseudonocardiaceae</taxon>
        <taxon>Amycolatopsis</taxon>
    </lineage>
</organism>
<dbReference type="PANTHER" id="PTHR24029:SF0">
    <property type="entry name" value="UVRABC SYSTEM PROTEIN B"/>
    <property type="match status" value="1"/>
</dbReference>
<dbReference type="PANTHER" id="PTHR24029">
    <property type="entry name" value="UVRABC SYSTEM PROTEIN B"/>
    <property type="match status" value="1"/>
</dbReference>
<evidence type="ECO:0000256" key="11">
    <source>
        <dbReference type="ARBA" id="ARBA00029504"/>
    </source>
</evidence>
<keyword evidence="5 12" id="KW-0227">DNA damage</keyword>
<evidence type="ECO:0000256" key="14">
    <source>
        <dbReference type="SAM" id="Coils"/>
    </source>
</evidence>
<evidence type="ECO:0000256" key="8">
    <source>
        <dbReference type="ARBA" id="ARBA00022881"/>
    </source>
</evidence>
<feature type="domain" description="Helicase C-terminal" evidence="18">
    <location>
        <begin position="453"/>
        <end position="619"/>
    </location>
</feature>
<dbReference type="NCBIfam" id="TIGR00631">
    <property type="entry name" value="uvrb"/>
    <property type="match status" value="1"/>
</dbReference>
<feature type="region of interest" description="Disordered" evidence="15">
    <location>
        <begin position="629"/>
        <end position="661"/>
    </location>
</feature>
<comment type="caution">
    <text evidence="19">The sequence shown here is derived from an EMBL/GenBank/DDBJ whole genome shotgun (WGS) entry which is preliminary data.</text>
</comment>
<name>A0ABW5G6H5_9PSEU</name>
<protein>
    <recommendedName>
        <fullName evidence="11 12">UvrABC system protein B</fullName>
        <shortName evidence="12">Protein UvrB</shortName>
    </recommendedName>
    <alternativeName>
        <fullName evidence="12">Excinuclease ABC subunit B</fullName>
    </alternativeName>
</protein>
<dbReference type="InterPro" id="IPR001943">
    <property type="entry name" value="UVR_dom"/>
</dbReference>
<evidence type="ECO:0000256" key="7">
    <source>
        <dbReference type="ARBA" id="ARBA00022840"/>
    </source>
</evidence>
<evidence type="ECO:0000256" key="1">
    <source>
        <dbReference type="ARBA" id="ARBA00004496"/>
    </source>
</evidence>
<dbReference type="InterPro" id="IPR004807">
    <property type="entry name" value="UvrB"/>
</dbReference>